<name>A0A1I7NFH2_9HYPH</name>
<dbReference type="SMART" id="SM00852">
    <property type="entry name" value="MoCF_biosynth"/>
    <property type="match status" value="1"/>
</dbReference>
<keyword evidence="3" id="KW-1185">Reference proteome</keyword>
<dbReference type="Pfam" id="PF24102">
    <property type="entry name" value="FLAD1_M"/>
    <property type="match status" value="1"/>
</dbReference>
<dbReference type="InterPro" id="IPR056596">
    <property type="entry name" value="FLAD1_M"/>
</dbReference>
<dbReference type="RefSeq" id="WP_092867433.1">
    <property type="nucleotide sequence ID" value="NZ_FPCH01000002.1"/>
</dbReference>
<evidence type="ECO:0000313" key="3">
    <source>
        <dbReference type="Proteomes" id="UP000199423"/>
    </source>
</evidence>
<dbReference type="SUPFAM" id="SSF53218">
    <property type="entry name" value="Molybdenum cofactor biosynthesis proteins"/>
    <property type="match status" value="1"/>
</dbReference>
<feature type="domain" description="MoaB/Mog" evidence="1">
    <location>
        <begin position="18"/>
        <end position="179"/>
    </location>
</feature>
<dbReference type="STRING" id="51670.SAMN04488557_1942"/>
<dbReference type="EMBL" id="FPCH01000002">
    <property type="protein sequence ID" value="SFV33353.1"/>
    <property type="molecule type" value="Genomic_DNA"/>
</dbReference>
<dbReference type="PANTHER" id="PTHR13939:SF0">
    <property type="entry name" value="NMN AMIDOHYDROLASE-LIKE PROTEIN YFAY"/>
    <property type="match status" value="1"/>
</dbReference>
<sequence>MHISASSTLAEERIVTAALLVIGDEILSGRTKDQNIGALAEHLTNVGIRLREVRVVPDDEADIVAAVDALRRRYDYLFTTGGIGPTHDDITADSIAKAFGVPIVLDERAEKILSDYYAAKGLELTPARLRMARIPSGADLIENPVSAAPGFRLGNVFVMAGVPSIMREMLQCLTPMLETGAKLLSVTIPVNRPESEIAEIFSAHQSRYRDVQMGSYPLLRDGRPASDLVLRCSDQDRLREAVDTLKAALGV</sequence>
<dbReference type="Pfam" id="PF00994">
    <property type="entry name" value="MoCF_biosynth"/>
    <property type="match status" value="1"/>
</dbReference>
<accession>A0A1I7NFH2</accession>
<proteinExistence type="predicted"/>
<dbReference type="CDD" id="cd00885">
    <property type="entry name" value="cinA"/>
    <property type="match status" value="1"/>
</dbReference>
<gene>
    <name evidence="2" type="ORF">SAMN04488557_1942</name>
</gene>
<organism evidence="2 3">
    <name type="scientific">Hyphomicrobium facile</name>
    <dbReference type="NCBI Taxonomy" id="51670"/>
    <lineage>
        <taxon>Bacteria</taxon>
        <taxon>Pseudomonadati</taxon>
        <taxon>Pseudomonadota</taxon>
        <taxon>Alphaproteobacteria</taxon>
        <taxon>Hyphomicrobiales</taxon>
        <taxon>Hyphomicrobiaceae</taxon>
        <taxon>Hyphomicrobium</taxon>
    </lineage>
</organism>
<evidence type="ECO:0000313" key="2">
    <source>
        <dbReference type="EMBL" id="SFV33353.1"/>
    </source>
</evidence>
<evidence type="ECO:0000259" key="1">
    <source>
        <dbReference type="SMART" id="SM00852"/>
    </source>
</evidence>
<reference evidence="3" key="1">
    <citation type="submission" date="2016-10" db="EMBL/GenBank/DDBJ databases">
        <authorList>
            <person name="Varghese N."/>
            <person name="Submissions S."/>
        </authorList>
    </citation>
    <scope>NUCLEOTIDE SEQUENCE [LARGE SCALE GENOMIC DNA]</scope>
    <source>
        <strain evidence="3">DSM 1565</strain>
    </source>
</reference>
<dbReference type="Proteomes" id="UP000199423">
    <property type="component" value="Unassembled WGS sequence"/>
</dbReference>
<dbReference type="InterPro" id="IPR036425">
    <property type="entry name" value="MoaB/Mog-like_dom_sf"/>
</dbReference>
<dbReference type="Gene3D" id="3.40.980.10">
    <property type="entry name" value="MoaB/Mog-like domain"/>
    <property type="match status" value="1"/>
</dbReference>
<dbReference type="InterPro" id="IPR050101">
    <property type="entry name" value="CinA"/>
</dbReference>
<protein>
    <submittedName>
        <fullName evidence="2">Molybdenum cofactor synthesis domain-containing protein</fullName>
    </submittedName>
</protein>
<dbReference type="AlphaFoldDB" id="A0A1I7NFH2"/>
<dbReference type="InterPro" id="IPR001453">
    <property type="entry name" value="MoaB/Mog_dom"/>
</dbReference>
<dbReference type="OrthoDB" id="9801454at2"/>
<dbReference type="PANTHER" id="PTHR13939">
    <property type="entry name" value="NICOTINAMIDE-NUCLEOTIDE AMIDOHYDROLASE PNCC"/>
    <property type="match status" value="1"/>
</dbReference>